<feature type="transmembrane region" description="Helical" evidence="1">
    <location>
        <begin position="12"/>
        <end position="30"/>
    </location>
</feature>
<feature type="transmembrane region" description="Helical" evidence="1">
    <location>
        <begin position="136"/>
        <end position="157"/>
    </location>
</feature>
<feature type="transmembrane region" description="Helical" evidence="1">
    <location>
        <begin position="50"/>
        <end position="71"/>
    </location>
</feature>
<dbReference type="AlphaFoldDB" id="A0A2W6NI34"/>
<keyword evidence="1" id="KW-0472">Membrane</keyword>
<sequence>MNVMKRINRPYFVFLIWNVFMVLAVHVMTIKHEAGKGISGNGNLGILALFPALISFIILCLWTAYWCRWWFCDQREYWGRKGNIIIVVGALVMGVLSVCWQFHFIEGLRLQLNGYTDDPGSVVYRFGWLNQYTNNLFYNFPILLCGLSVSVTVGWLLEQFLWPRKLTKTSNK</sequence>
<feature type="transmembrane region" description="Helical" evidence="1">
    <location>
        <begin position="83"/>
        <end position="103"/>
    </location>
</feature>
<protein>
    <submittedName>
        <fullName evidence="2">Uncharacterized protein</fullName>
    </submittedName>
</protein>
<dbReference type="Proteomes" id="UP000249204">
    <property type="component" value="Unassembled WGS sequence"/>
</dbReference>
<evidence type="ECO:0000313" key="2">
    <source>
        <dbReference type="EMBL" id="PZT55607.1"/>
    </source>
</evidence>
<keyword evidence="1" id="KW-0812">Transmembrane</keyword>
<dbReference type="RefSeq" id="WP_111270287.1">
    <property type="nucleotide sequence ID" value="NZ_QKWW01000028.1"/>
</dbReference>
<reference evidence="2 3" key="1">
    <citation type="submission" date="2018-06" db="EMBL/GenBank/DDBJ databases">
        <title>Isolation of heavy metals resistant Paenibacillus silvae NC2 from Gold-Copper mine in ZiJin, China.</title>
        <authorList>
            <person name="Xu J."/>
            <person name="Mazhar H.S."/>
            <person name="Rensing C."/>
        </authorList>
    </citation>
    <scope>NUCLEOTIDE SEQUENCE [LARGE SCALE GENOMIC DNA]</scope>
    <source>
        <strain evidence="2 3">NC2</strain>
    </source>
</reference>
<organism evidence="2 3">
    <name type="scientific">Paenibacillus silvae</name>
    <dbReference type="NCBI Taxonomy" id="1325358"/>
    <lineage>
        <taxon>Bacteria</taxon>
        <taxon>Bacillati</taxon>
        <taxon>Bacillota</taxon>
        <taxon>Bacilli</taxon>
        <taxon>Bacillales</taxon>
        <taxon>Paenibacillaceae</taxon>
        <taxon>Paenibacillus</taxon>
    </lineage>
</organism>
<comment type="caution">
    <text evidence="2">The sequence shown here is derived from an EMBL/GenBank/DDBJ whole genome shotgun (WGS) entry which is preliminary data.</text>
</comment>
<accession>A0A2W6NI34</accession>
<proteinExistence type="predicted"/>
<keyword evidence="1" id="KW-1133">Transmembrane helix</keyword>
<dbReference type="EMBL" id="QKWW01000028">
    <property type="protein sequence ID" value="PZT55607.1"/>
    <property type="molecule type" value="Genomic_DNA"/>
</dbReference>
<name>A0A2W6NI34_9BACL</name>
<evidence type="ECO:0000256" key="1">
    <source>
        <dbReference type="SAM" id="Phobius"/>
    </source>
</evidence>
<gene>
    <name evidence="2" type="ORF">DN757_11015</name>
</gene>
<evidence type="ECO:0000313" key="3">
    <source>
        <dbReference type="Proteomes" id="UP000249204"/>
    </source>
</evidence>